<dbReference type="PROSITE" id="PS50158">
    <property type="entry name" value="ZF_CCHC"/>
    <property type="match status" value="1"/>
</dbReference>
<proteinExistence type="predicted"/>
<protein>
    <submittedName>
        <fullName evidence="5">Retrovirus-related Pol polyprotein from transposon TNT 1-94</fullName>
    </submittedName>
</protein>
<keyword evidence="1" id="KW-0862">Zinc</keyword>
<accession>A0A9P1CB41</accession>
<feature type="region of interest" description="Disordered" evidence="2">
    <location>
        <begin position="474"/>
        <end position="516"/>
    </location>
</feature>
<feature type="region of interest" description="Disordered" evidence="2">
    <location>
        <begin position="932"/>
        <end position="973"/>
    </location>
</feature>
<dbReference type="Pfam" id="PF14787">
    <property type="entry name" value="zf-CCHC_5"/>
    <property type="match status" value="1"/>
</dbReference>
<feature type="compositionally biased region" description="Basic and acidic residues" evidence="2">
    <location>
        <begin position="478"/>
        <end position="502"/>
    </location>
</feature>
<dbReference type="Gene3D" id="4.10.60.10">
    <property type="entry name" value="Zinc finger, CCHC-type"/>
    <property type="match status" value="1"/>
</dbReference>
<evidence type="ECO:0000256" key="2">
    <source>
        <dbReference type="SAM" id="MobiDB-lite"/>
    </source>
</evidence>
<reference evidence="4" key="1">
    <citation type="submission" date="2022-10" db="EMBL/GenBank/DDBJ databases">
        <authorList>
            <person name="Chen Y."/>
            <person name="Dougan E. K."/>
            <person name="Chan C."/>
            <person name="Rhodes N."/>
            <person name="Thang M."/>
        </authorList>
    </citation>
    <scope>NUCLEOTIDE SEQUENCE</scope>
</reference>
<feature type="compositionally biased region" description="Basic and acidic residues" evidence="2">
    <location>
        <begin position="536"/>
        <end position="563"/>
    </location>
</feature>
<dbReference type="EMBL" id="CAMXCT010001216">
    <property type="protein sequence ID" value="CAI3987897.1"/>
    <property type="molecule type" value="Genomic_DNA"/>
</dbReference>
<dbReference type="EMBL" id="CAMXCT020001216">
    <property type="protein sequence ID" value="CAL1141272.1"/>
    <property type="molecule type" value="Genomic_DNA"/>
</dbReference>
<evidence type="ECO:0000313" key="5">
    <source>
        <dbReference type="EMBL" id="CAL4775209.1"/>
    </source>
</evidence>
<feature type="region of interest" description="Disordered" evidence="2">
    <location>
        <begin position="531"/>
        <end position="617"/>
    </location>
</feature>
<evidence type="ECO:0000259" key="3">
    <source>
        <dbReference type="PROSITE" id="PS50158"/>
    </source>
</evidence>
<dbReference type="OrthoDB" id="413361at2759"/>
<evidence type="ECO:0000256" key="1">
    <source>
        <dbReference type="PROSITE-ProRule" id="PRU00047"/>
    </source>
</evidence>
<dbReference type="InterPro" id="IPR036875">
    <property type="entry name" value="Znf_CCHC_sf"/>
</dbReference>
<evidence type="ECO:0000313" key="6">
    <source>
        <dbReference type="Proteomes" id="UP001152797"/>
    </source>
</evidence>
<keyword evidence="6" id="KW-1185">Reference proteome</keyword>
<dbReference type="InterPro" id="IPR001878">
    <property type="entry name" value="Znf_CCHC"/>
</dbReference>
<dbReference type="SUPFAM" id="SSF57756">
    <property type="entry name" value="Retrovirus zinc finger-like domains"/>
    <property type="match status" value="1"/>
</dbReference>
<evidence type="ECO:0000313" key="4">
    <source>
        <dbReference type="EMBL" id="CAI3987897.1"/>
    </source>
</evidence>
<keyword evidence="1" id="KW-0479">Metal-binding</keyword>
<dbReference type="GO" id="GO:0008270">
    <property type="term" value="F:zinc ion binding"/>
    <property type="evidence" value="ECO:0007669"/>
    <property type="project" value="UniProtKB-KW"/>
</dbReference>
<reference evidence="5 6" key="2">
    <citation type="submission" date="2024-05" db="EMBL/GenBank/DDBJ databases">
        <authorList>
            <person name="Chen Y."/>
            <person name="Shah S."/>
            <person name="Dougan E. K."/>
            <person name="Thang M."/>
            <person name="Chan C."/>
        </authorList>
    </citation>
    <scope>NUCLEOTIDE SEQUENCE [LARGE SCALE GENOMIC DNA]</scope>
</reference>
<dbReference type="Proteomes" id="UP001152797">
    <property type="component" value="Unassembled WGS sequence"/>
</dbReference>
<comment type="caution">
    <text evidence="4">The sequence shown here is derived from an EMBL/GenBank/DDBJ whole genome shotgun (WGS) entry which is preliminary data.</text>
</comment>
<feature type="compositionally biased region" description="Low complexity" evidence="2">
    <location>
        <begin position="961"/>
        <end position="971"/>
    </location>
</feature>
<feature type="compositionally biased region" description="Polar residues" evidence="2">
    <location>
        <begin position="594"/>
        <end position="605"/>
    </location>
</feature>
<organism evidence="4">
    <name type="scientific">Cladocopium goreaui</name>
    <dbReference type="NCBI Taxonomy" id="2562237"/>
    <lineage>
        <taxon>Eukaryota</taxon>
        <taxon>Sar</taxon>
        <taxon>Alveolata</taxon>
        <taxon>Dinophyceae</taxon>
        <taxon>Suessiales</taxon>
        <taxon>Symbiodiniaceae</taxon>
        <taxon>Cladocopium</taxon>
    </lineage>
</organism>
<dbReference type="GO" id="GO:0003676">
    <property type="term" value="F:nucleic acid binding"/>
    <property type="evidence" value="ECO:0007669"/>
    <property type="project" value="InterPro"/>
</dbReference>
<dbReference type="EMBL" id="CAMXCT030001216">
    <property type="protein sequence ID" value="CAL4775209.1"/>
    <property type="molecule type" value="Genomic_DNA"/>
</dbReference>
<keyword evidence="1" id="KW-0863">Zinc-finger</keyword>
<name>A0A9P1CB41_9DINO</name>
<gene>
    <name evidence="4" type="ORF">C1SCF055_LOCUS15135</name>
</gene>
<sequence length="1297" mass="143064">MTSEPNVSLETIREFDRNQAFSSPCCHSIVNMLSRIVLPLINEISIPPTTCWLKIRSPRGRSQTRRGVSLPATTGYAPGSANASFPFVFEEQLNRVRMSMDTLQAEVGKAVRELAGHQKTLVDTLERQQHELNDIRAQRVPIPPSASQSVAAANEDRFGAMGEASPFTSGQDPPIQLPVNAQQGAGGLASAMPNTAVNASSSTGHGVKIVLPDGTEIPLGGQSNAAGPKVPGSTQLDALQRSDKWLPSMPVVESNRWKSRMEEILGMEQRLDSFCNWLSLISEPFCTEVKFSATSPLPIDKKDLSTDQISRSSRLMAMLRQTFQMTPRAKIILLAYVEGPGDKNGYEALRRIVQEYMIKTRAELMHFRTSLLGRTFKAQTVTEVIKQIEFEESRYNKLARMLPSNVPASDLALLPSDLVMVLIKSLPVGVREYVVMHSPSHDYVQMKNAALLYEANQRTWTEIAGSSSATYMHGMFDTNDKPKGKGKSKDGKKGKGKAKDSNKGAAKGNGEKSEKERNAMCFRCGRTGHFSSNCHAKKDKDGKPLEGKPAPKKDGKGSGEEKGSSTGPQNKGKGKGSKGKKVNEMLEQPEGESWPTNGPAESQGSNGDGSRASAAKQAAAPLNPILPTQSWFEDTIVQFEREQITEEQFDLVHGSFLMESTTHHRRKKKSVLSSEMACDFFFLNLDKANKESFKYLIMVDLTTGMKGVAPVQSDIRLSHRWIQAWLGEFNMSTECPEPIEIITDAEEAVSSFMKGAINHMPASFVKAPPQGHQTIGGAEAGVRAIKDAFNTLRQDLRENGCDVCVRNQTAVNVPASLKKDCISRFEKATYLRPEFNSLGDVVCTVIGGQERFFVCKSFKIVSPLEWDVSLSPSVLHFFDRMQPDVSIEDLSAKMSVRRLSGKQKPPPGLGEADEPIQQRFPDFPANREKRVSFDLPKNQPIPESLPVEGGQHLDENPHDVPYSPSLAPSSPKALDEPEVIHDMEVDDSADGMVDLSEFAAAGGEPTATEAMELDLVTALDNFELSYLEERHIGMLQSVYQIRGVKPKSSKANLCGEEILLLFPGYVISDANGQYLDKDLAYAGMRTEIDSMTSQKVGRPIHEQEAQRLAKQWQISIITCRWVCVEKDPLNVRMRLVAREMAKGKSSARDLMVSSPTSSIESLRILIAEAAVLDLVILGLDISAAFMASPLGHSDTTEYIPADAEPTESTQVSELEQILKLSQSLAVAADEFTFELPKRNRYWNSKFMADFFVKVGLDISAAFMASPLGHKWLENKRFGLGRTLKYLQLPFKTIWPYT</sequence>
<feature type="domain" description="CCHC-type" evidence="3">
    <location>
        <begin position="521"/>
        <end position="534"/>
    </location>
</feature>